<dbReference type="EMBL" id="HG994594">
    <property type="protein sequence ID" value="CAF2861208.1"/>
    <property type="molecule type" value="Genomic_DNA"/>
</dbReference>
<proteinExistence type="predicted"/>
<gene>
    <name evidence="1" type="ORF">LSAA_5870</name>
</gene>
<reference evidence="1" key="1">
    <citation type="submission" date="2021-02" db="EMBL/GenBank/DDBJ databases">
        <authorList>
            <person name="Bekaert M."/>
        </authorList>
    </citation>
    <scope>NUCLEOTIDE SEQUENCE</scope>
    <source>
        <strain evidence="1">IoA-00</strain>
    </source>
</reference>
<evidence type="ECO:0000313" key="2">
    <source>
        <dbReference type="Proteomes" id="UP000675881"/>
    </source>
</evidence>
<dbReference type="OrthoDB" id="504708at2759"/>
<name>A0A7R8CLW1_LEPSM</name>
<dbReference type="AlphaFoldDB" id="A0A7R8CLW1"/>
<dbReference type="SMART" id="SM00494">
    <property type="entry name" value="ChtBD2"/>
    <property type="match status" value="1"/>
</dbReference>
<dbReference type="InterPro" id="IPR002557">
    <property type="entry name" value="Chitin-bd_dom"/>
</dbReference>
<sequence>MPGLLESKLNIVLLNLVKEAIEELCSGRPSSEYFRLSTDGDCRAVYRCDSHGVGGSEVRLAEVKCPSGLSFDIGRQTCDWKNNVYDCDQLSKPRLSKPKLIQVIQWMQNPNNSDESSRI</sequence>
<accession>A0A7R8CLW1</accession>
<organism evidence="1 2">
    <name type="scientific">Lepeophtheirus salmonis</name>
    <name type="common">Salmon louse</name>
    <name type="synonym">Caligus salmonis</name>
    <dbReference type="NCBI Taxonomy" id="72036"/>
    <lineage>
        <taxon>Eukaryota</taxon>
        <taxon>Metazoa</taxon>
        <taxon>Ecdysozoa</taxon>
        <taxon>Arthropoda</taxon>
        <taxon>Crustacea</taxon>
        <taxon>Multicrustacea</taxon>
        <taxon>Hexanauplia</taxon>
        <taxon>Copepoda</taxon>
        <taxon>Siphonostomatoida</taxon>
        <taxon>Caligidae</taxon>
        <taxon>Lepeophtheirus</taxon>
    </lineage>
</organism>
<keyword evidence="2" id="KW-1185">Reference proteome</keyword>
<dbReference type="SUPFAM" id="SSF57625">
    <property type="entry name" value="Invertebrate chitin-binding proteins"/>
    <property type="match status" value="1"/>
</dbReference>
<dbReference type="GO" id="GO:0008061">
    <property type="term" value="F:chitin binding"/>
    <property type="evidence" value="ECO:0007669"/>
    <property type="project" value="InterPro"/>
</dbReference>
<evidence type="ECO:0000313" key="1">
    <source>
        <dbReference type="EMBL" id="CAF2861208.1"/>
    </source>
</evidence>
<dbReference type="InterPro" id="IPR036508">
    <property type="entry name" value="Chitin-bd_dom_sf"/>
</dbReference>
<dbReference type="Gene3D" id="2.170.140.10">
    <property type="entry name" value="Chitin binding domain"/>
    <property type="match status" value="1"/>
</dbReference>
<dbReference type="GO" id="GO:0005576">
    <property type="term" value="C:extracellular region"/>
    <property type="evidence" value="ECO:0007669"/>
    <property type="project" value="InterPro"/>
</dbReference>
<dbReference type="Proteomes" id="UP000675881">
    <property type="component" value="Chromosome 15"/>
</dbReference>
<dbReference type="PROSITE" id="PS50940">
    <property type="entry name" value="CHIT_BIND_II"/>
    <property type="match status" value="1"/>
</dbReference>
<dbReference type="Pfam" id="PF01607">
    <property type="entry name" value="CBM_14"/>
    <property type="match status" value="1"/>
</dbReference>
<protein>
    <submittedName>
        <fullName evidence="1">(salmon louse) hypothetical protein</fullName>
    </submittedName>
</protein>